<dbReference type="EMBL" id="ML208306">
    <property type="protein sequence ID" value="TFK70853.1"/>
    <property type="molecule type" value="Genomic_DNA"/>
</dbReference>
<reference evidence="1 2" key="1">
    <citation type="journal article" date="2019" name="Nat. Ecol. Evol.">
        <title>Megaphylogeny resolves global patterns of mushroom evolution.</title>
        <authorList>
            <person name="Varga T."/>
            <person name="Krizsan K."/>
            <person name="Foldi C."/>
            <person name="Dima B."/>
            <person name="Sanchez-Garcia M."/>
            <person name="Sanchez-Ramirez S."/>
            <person name="Szollosi G.J."/>
            <person name="Szarkandi J.G."/>
            <person name="Papp V."/>
            <person name="Albert L."/>
            <person name="Andreopoulos W."/>
            <person name="Angelini C."/>
            <person name="Antonin V."/>
            <person name="Barry K.W."/>
            <person name="Bougher N.L."/>
            <person name="Buchanan P."/>
            <person name="Buyck B."/>
            <person name="Bense V."/>
            <person name="Catcheside P."/>
            <person name="Chovatia M."/>
            <person name="Cooper J."/>
            <person name="Damon W."/>
            <person name="Desjardin D."/>
            <person name="Finy P."/>
            <person name="Geml J."/>
            <person name="Haridas S."/>
            <person name="Hughes K."/>
            <person name="Justo A."/>
            <person name="Karasinski D."/>
            <person name="Kautmanova I."/>
            <person name="Kiss B."/>
            <person name="Kocsube S."/>
            <person name="Kotiranta H."/>
            <person name="LaButti K.M."/>
            <person name="Lechner B.E."/>
            <person name="Liimatainen K."/>
            <person name="Lipzen A."/>
            <person name="Lukacs Z."/>
            <person name="Mihaltcheva S."/>
            <person name="Morgado L.N."/>
            <person name="Niskanen T."/>
            <person name="Noordeloos M.E."/>
            <person name="Ohm R.A."/>
            <person name="Ortiz-Santana B."/>
            <person name="Ovrebo C."/>
            <person name="Racz N."/>
            <person name="Riley R."/>
            <person name="Savchenko A."/>
            <person name="Shiryaev A."/>
            <person name="Soop K."/>
            <person name="Spirin V."/>
            <person name="Szebenyi C."/>
            <person name="Tomsovsky M."/>
            <person name="Tulloss R.E."/>
            <person name="Uehling J."/>
            <person name="Grigoriev I.V."/>
            <person name="Vagvolgyi C."/>
            <person name="Papp T."/>
            <person name="Martin F.M."/>
            <person name="Miettinen O."/>
            <person name="Hibbett D.S."/>
            <person name="Nagy L.G."/>
        </authorList>
    </citation>
    <scope>NUCLEOTIDE SEQUENCE [LARGE SCALE GENOMIC DNA]</scope>
    <source>
        <strain evidence="1 2">NL-1719</strain>
    </source>
</reference>
<keyword evidence="2" id="KW-1185">Reference proteome</keyword>
<gene>
    <name evidence="1" type="ORF">BDN72DRAFT_856598</name>
</gene>
<organism evidence="1 2">
    <name type="scientific">Pluteus cervinus</name>
    <dbReference type="NCBI Taxonomy" id="181527"/>
    <lineage>
        <taxon>Eukaryota</taxon>
        <taxon>Fungi</taxon>
        <taxon>Dikarya</taxon>
        <taxon>Basidiomycota</taxon>
        <taxon>Agaricomycotina</taxon>
        <taxon>Agaricomycetes</taxon>
        <taxon>Agaricomycetidae</taxon>
        <taxon>Agaricales</taxon>
        <taxon>Pluteineae</taxon>
        <taxon>Pluteaceae</taxon>
        <taxon>Pluteus</taxon>
    </lineage>
</organism>
<accession>A0ACD3AXY9</accession>
<proteinExistence type="predicted"/>
<evidence type="ECO:0000313" key="2">
    <source>
        <dbReference type="Proteomes" id="UP000308600"/>
    </source>
</evidence>
<sequence length="248" mass="27988">MDEGQSNSRSPRPSIMVFFLLVLAAVKVNAPKRHRKYSQHTTENLQSNSGPLPHLFPPSIQVKWHQNENDGANAPESLFRLSGEVGVPSEEMNDPKYDSDETGWIPHNPPPVSPNLHGIIGRNVFCALRVEGRCKDMAKGSFEKTLEDGEEDTWKEAFGTVLLRQWQLAWNPICPGTRKLLAEVGWWATNFVGVIRVQFGPFIPQLSKSACRFGIRSLWAHARSSLPYTLRSVATTSSWAEYETKWMK</sequence>
<name>A0ACD3AXY9_9AGAR</name>
<evidence type="ECO:0000313" key="1">
    <source>
        <dbReference type="EMBL" id="TFK70853.1"/>
    </source>
</evidence>
<protein>
    <submittedName>
        <fullName evidence="1">Uncharacterized protein</fullName>
    </submittedName>
</protein>
<dbReference type="Proteomes" id="UP000308600">
    <property type="component" value="Unassembled WGS sequence"/>
</dbReference>